<dbReference type="FunFam" id="1.10.4020.10:FF:000005">
    <property type="entry name" value="Uncharacterized protein"/>
    <property type="match status" value="1"/>
</dbReference>
<dbReference type="PROSITE" id="PS50804">
    <property type="entry name" value="SCAN_BOX"/>
    <property type="match status" value="1"/>
</dbReference>
<dbReference type="AlphaFoldDB" id="A0A8C6X8C2"/>
<name>A0A8C6X8C2_NAJNA</name>
<dbReference type="OrthoDB" id="6077919at2759"/>
<evidence type="ECO:0000256" key="2">
    <source>
        <dbReference type="SAM" id="MobiDB-lite"/>
    </source>
</evidence>
<feature type="domain" description="SCAN box" evidence="3">
    <location>
        <begin position="45"/>
        <end position="119"/>
    </location>
</feature>
<evidence type="ECO:0000313" key="4">
    <source>
        <dbReference type="Ensembl" id="ENSNNAP00000010459.1"/>
    </source>
</evidence>
<organism evidence="4 5">
    <name type="scientific">Naja naja</name>
    <name type="common">Indian cobra</name>
    <dbReference type="NCBI Taxonomy" id="35670"/>
    <lineage>
        <taxon>Eukaryota</taxon>
        <taxon>Metazoa</taxon>
        <taxon>Chordata</taxon>
        <taxon>Craniata</taxon>
        <taxon>Vertebrata</taxon>
        <taxon>Euteleostomi</taxon>
        <taxon>Lepidosauria</taxon>
        <taxon>Squamata</taxon>
        <taxon>Bifurcata</taxon>
        <taxon>Unidentata</taxon>
        <taxon>Episquamata</taxon>
        <taxon>Toxicofera</taxon>
        <taxon>Serpentes</taxon>
        <taxon>Colubroidea</taxon>
        <taxon>Elapidae</taxon>
        <taxon>Elapinae</taxon>
        <taxon>Naja</taxon>
    </lineage>
</organism>
<dbReference type="PANTHER" id="PTHR45935:SF15">
    <property type="entry name" value="SCAN BOX DOMAIN-CONTAINING PROTEIN"/>
    <property type="match status" value="1"/>
</dbReference>
<evidence type="ECO:0000259" key="3">
    <source>
        <dbReference type="PROSITE" id="PS50804"/>
    </source>
</evidence>
<dbReference type="InterPro" id="IPR038269">
    <property type="entry name" value="SCAN_sf"/>
</dbReference>
<dbReference type="InterPro" id="IPR050916">
    <property type="entry name" value="SCAN-C2H2_zinc_finger"/>
</dbReference>
<dbReference type="SMART" id="SM00431">
    <property type="entry name" value="SCAN"/>
    <property type="match status" value="1"/>
</dbReference>
<reference evidence="4" key="2">
    <citation type="submission" date="2025-09" db="UniProtKB">
        <authorList>
            <consortium name="Ensembl"/>
        </authorList>
    </citation>
    <scope>IDENTIFICATION</scope>
</reference>
<dbReference type="Pfam" id="PF02023">
    <property type="entry name" value="SCAN"/>
    <property type="match status" value="1"/>
</dbReference>
<reference evidence="4" key="1">
    <citation type="submission" date="2025-08" db="UniProtKB">
        <authorList>
            <consortium name="Ensembl"/>
        </authorList>
    </citation>
    <scope>IDENTIFICATION</scope>
</reference>
<dbReference type="GeneTree" id="ENSGT00940000154715"/>
<dbReference type="SUPFAM" id="SSF47353">
    <property type="entry name" value="Retrovirus capsid dimerization domain-like"/>
    <property type="match status" value="1"/>
</dbReference>
<keyword evidence="5" id="KW-1185">Reference proteome</keyword>
<dbReference type="PANTHER" id="PTHR45935">
    <property type="entry name" value="PROTEIN ZBED8-RELATED"/>
    <property type="match status" value="1"/>
</dbReference>
<feature type="region of interest" description="Disordered" evidence="2">
    <location>
        <begin position="1"/>
        <end position="29"/>
    </location>
</feature>
<evidence type="ECO:0000256" key="1">
    <source>
        <dbReference type="ARBA" id="ARBA00023242"/>
    </source>
</evidence>
<accession>A0A8C6X8C2</accession>
<evidence type="ECO:0000313" key="5">
    <source>
        <dbReference type="Proteomes" id="UP000694559"/>
    </source>
</evidence>
<proteinExistence type="predicted"/>
<dbReference type="Gene3D" id="1.10.4020.10">
    <property type="entry name" value="DNA breaking-rejoining enzymes"/>
    <property type="match status" value="1"/>
</dbReference>
<dbReference type="InterPro" id="IPR003309">
    <property type="entry name" value="SCAN_dom"/>
</dbReference>
<dbReference type="Proteomes" id="UP000694559">
    <property type="component" value="Unplaced"/>
</dbReference>
<protein>
    <recommendedName>
        <fullName evidence="3">SCAN box domain-containing protein</fullName>
    </recommendedName>
</protein>
<keyword evidence="1" id="KW-0539">Nucleus</keyword>
<dbReference type="Ensembl" id="ENSNNAT00000010947.1">
    <property type="protein sequence ID" value="ENSNNAP00000010459.1"/>
    <property type="gene ID" value="ENSNNAG00000006990.1"/>
</dbReference>
<sequence length="255" mass="28790">MEGQCPADAGVVKGPPATQPWSCGETEANSGQRKEANILEIQYCHFRKLQFQEGRGPRDVCTQFHRLCHQWLQPERHTRAQMLDLVLLEQFLAVLPPEMEKWVRECGAETSSQAVALAEAFSLNQEEEKRQEELQEFCEFVNSFLVEFSGLLTPMYSCSIILYIFHYDLWRARDRGFSSVLVLLDLSEAFDTIDHGILLQQLRGLGVGGTVLRWFSYLSGRSQLVLAGEQRSTRGHSLAGCHRGQSSCLSCSTVT</sequence>